<reference evidence="6 7" key="1">
    <citation type="submission" date="2018-03" db="EMBL/GenBank/DDBJ databases">
        <title>Genomic Encyclopedia of Archaeal and Bacterial Type Strains, Phase II (KMG-II): from individual species to whole genera.</title>
        <authorList>
            <person name="Goeker M."/>
        </authorList>
    </citation>
    <scope>NUCLEOTIDE SEQUENCE [LARGE SCALE GENOMIC DNA]</scope>
    <source>
        <strain evidence="6 7">DSM 45312</strain>
    </source>
</reference>
<dbReference type="Gene3D" id="1.10.357.10">
    <property type="entry name" value="Tetracycline Repressor, domain 2"/>
    <property type="match status" value="1"/>
</dbReference>
<dbReference type="SUPFAM" id="SSF46689">
    <property type="entry name" value="Homeodomain-like"/>
    <property type="match status" value="1"/>
</dbReference>
<accession>A0A2P8CLZ5</accession>
<comment type="caution">
    <text evidence="6">The sequence shown here is derived from an EMBL/GenBank/DDBJ whole genome shotgun (WGS) entry which is preliminary data.</text>
</comment>
<dbReference type="PRINTS" id="PR00455">
    <property type="entry name" value="HTHTETR"/>
</dbReference>
<keyword evidence="7" id="KW-1185">Reference proteome</keyword>
<name>A0A2P8CLZ5_9ACTN</name>
<dbReference type="GO" id="GO:0000976">
    <property type="term" value="F:transcription cis-regulatory region binding"/>
    <property type="evidence" value="ECO:0007669"/>
    <property type="project" value="TreeGrafter"/>
</dbReference>
<evidence type="ECO:0000256" key="2">
    <source>
        <dbReference type="ARBA" id="ARBA00023125"/>
    </source>
</evidence>
<dbReference type="RefSeq" id="WP_106586861.1">
    <property type="nucleotide sequence ID" value="NZ_PYGA01000037.1"/>
</dbReference>
<dbReference type="AlphaFoldDB" id="A0A2P8CLZ5"/>
<evidence type="ECO:0000313" key="7">
    <source>
        <dbReference type="Proteomes" id="UP000240542"/>
    </source>
</evidence>
<evidence type="ECO:0000313" key="6">
    <source>
        <dbReference type="EMBL" id="PSK85994.1"/>
    </source>
</evidence>
<dbReference type="InterPro" id="IPR009057">
    <property type="entry name" value="Homeodomain-like_sf"/>
</dbReference>
<evidence type="ECO:0000256" key="3">
    <source>
        <dbReference type="ARBA" id="ARBA00023163"/>
    </source>
</evidence>
<dbReference type="PANTHER" id="PTHR30055">
    <property type="entry name" value="HTH-TYPE TRANSCRIPTIONAL REGULATOR RUTR"/>
    <property type="match status" value="1"/>
</dbReference>
<dbReference type="InterPro" id="IPR001647">
    <property type="entry name" value="HTH_TetR"/>
</dbReference>
<feature type="DNA-binding region" description="H-T-H motif" evidence="4">
    <location>
        <begin position="37"/>
        <end position="56"/>
    </location>
</feature>
<protein>
    <submittedName>
        <fullName evidence="6">TetR family transcriptional regulator</fullName>
    </submittedName>
</protein>
<organism evidence="6 7">
    <name type="scientific">Murinocardiopsis flavida</name>
    <dbReference type="NCBI Taxonomy" id="645275"/>
    <lineage>
        <taxon>Bacteria</taxon>
        <taxon>Bacillati</taxon>
        <taxon>Actinomycetota</taxon>
        <taxon>Actinomycetes</taxon>
        <taxon>Streptosporangiales</taxon>
        <taxon>Nocardiopsidaceae</taxon>
        <taxon>Murinocardiopsis</taxon>
    </lineage>
</organism>
<dbReference type="Pfam" id="PF00440">
    <property type="entry name" value="TetR_N"/>
    <property type="match status" value="1"/>
</dbReference>
<feature type="domain" description="HTH tetR-type" evidence="5">
    <location>
        <begin position="14"/>
        <end position="74"/>
    </location>
</feature>
<dbReference type="Proteomes" id="UP000240542">
    <property type="component" value="Unassembled WGS sequence"/>
</dbReference>
<dbReference type="PANTHER" id="PTHR30055:SF234">
    <property type="entry name" value="HTH-TYPE TRANSCRIPTIONAL REGULATOR BETI"/>
    <property type="match status" value="1"/>
</dbReference>
<dbReference type="EMBL" id="PYGA01000037">
    <property type="protein sequence ID" value="PSK85994.1"/>
    <property type="molecule type" value="Genomic_DNA"/>
</dbReference>
<gene>
    <name evidence="6" type="ORF">CLV63_13753</name>
</gene>
<keyword evidence="2 4" id="KW-0238">DNA-binding</keyword>
<evidence type="ECO:0000256" key="4">
    <source>
        <dbReference type="PROSITE-ProRule" id="PRU00335"/>
    </source>
</evidence>
<evidence type="ECO:0000259" key="5">
    <source>
        <dbReference type="PROSITE" id="PS50977"/>
    </source>
</evidence>
<dbReference type="PROSITE" id="PS50977">
    <property type="entry name" value="HTH_TETR_2"/>
    <property type="match status" value="1"/>
</dbReference>
<keyword evidence="1" id="KW-0805">Transcription regulation</keyword>
<sequence>MTRSKTRGTRERRAERAERILDSAAELVLRIGYDKTTIDDVARRSAVAKGTIYLHWRNREALFTALLRRERLAALTRVRELVGADSAPASLGRFCAHLALAYHERPLLMATVLGDHEILGRLARSEPAGRTGPAGSGFAEYLEALRGAGLVRTDWTVGAQVNVVTSVLAGFFTSAPLMPAELAVPAPDLAPILGETVERALAPAAPFTPDQRADLARHTADFLDRAVDISARKYSATFEQTA</sequence>
<keyword evidence="3" id="KW-0804">Transcription</keyword>
<dbReference type="GO" id="GO:0003700">
    <property type="term" value="F:DNA-binding transcription factor activity"/>
    <property type="evidence" value="ECO:0007669"/>
    <property type="project" value="TreeGrafter"/>
</dbReference>
<dbReference type="InterPro" id="IPR050109">
    <property type="entry name" value="HTH-type_TetR-like_transc_reg"/>
</dbReference>
<proteinExistence type="predicted"/>
<evidence type="ECO:0000256" key="1">
    <source>
        <dbReference type="ARBA" id="ARBA00023015"/>
    </source>
</evidence>